<evidence type="ECO:0000256" key="2">
    <source>
        <dbReference type="RuleBase" id="RU003749"/>
    </source>
</evidence>
<evidence type="ECO:0000313" key="5">
    <source>
        <dbReference type="Proteomes" id="UP001500620"/>
    </source>
</evidence>
<protein>
    <recommendedName>
        <fullName evidence="2">Anti-sigma factor antagonist</fullName>
    </recommendedName>
</protein>
<dbReference type="EMBL" id="BAABAT010000046">
    <property type="protein sequence ID" value="GAA4261551.1"/>
    <property type="molecule type" value="Genomic_DNA"/>
</dbReference>
<dbReference type="InterPro" id="IPR002645">
    <property type="entry name" value="STAS_dom"/>
</dbReference>
<sequence length="107" mass="11479">MAVELTLHMHGRIGGSTVIVARGDLDFAATDRFLVCVERALQPPPGTLYLNLQLVTFIDSSGVGALVAARKQAERAGSRLVLENLSDVLRRTLRTAGVRDSLGLPPE</sequence>
<accession>A0ABP8DQP6</accession>
<dbReference type="RefSeq" id="WP_345138453.1">
    <property type="nucleotide sequence ID" value="NZ_BAABAT010000046.1"/>
</dbReference>
<evidence type="ECO:0000256" key="1">
    <source>
        <dbReference type="ARBA" id="ARBA00009013"/>
    </source>
</evidence>
<evidence type="ECO:0000259" key="3">
    <source>
        <dbReference type="PROSITE" id="PS50801"/>
    </source>
</evidence>
<dbReference type="PANTHER" id="PTHR33495">
    <property type="entry name" value="ANTI-SIGMA FACTOR ANTAGONIST TM_1081-RELATED-RELATED"/>
    <property type="match status" value="1"/>
</dbReference>
<dbReference type="CDD" id="cd07043">
    <property type="entry name" value="STAS_anti-anti-sigma_factors"/>
    <property type="match status" value="1"/>
</dbReference>
<dbReference type="PANTHER" id="PTHR33495:SF2">
    <property type="entry name" value="ANTI-SIGMA FACTOR ANTAGONIST TM_1081-RELATED"/>
    <property type="match status" value="1"/>
</dbReference>
<gene>
    <name evidence="4" type="ORF">GCM10022255_094590</name>
</gene>
<dbReference type="PROSITE" id="PS50801">
    <property type="entry name" value="STAS"/>
    <property type="match status" value="1"/>
</dbReference>
<proteinExistence type="inferred from homology"/>
<reference evidence="5" key="1">
    <citation type="journal article" date="2019" name="Int. J. Syst. Evol. Microbiol.">
        <title>The Global Catalogue of Microorganisms (GCM) 10K type strain sequencing project: providing services to taxonomists for standard genome sequencing and annotation.</title>
        <authorList>
            <consortium name="The Broad Institute Genomics Platform"/>
            <consortium name="The Broad Institute Genome Sequencing Center for Infectious Disease"/>
            <person name="Wu L."/>
            <person name="Ma J."/>
        </authorList>
    </citation>
    <scope>NUCLEOTIDE SEQUENCE [LARGE SCALE GENOMIC DNA]</scope>
    <source>
        <strain evidence="5">JCM 17441</strain>
    </source>
</reference>
<dbReference type="NCBIfam" id="TIGR00377">
    <property type="entry name" value="ant_ant_sig"/>
    <property type="match status" value="1"/>
</dbReference>
<dbReference type="InterPro" id="IPR036513">
    <property type="entry name" value="STAS_dom_sf"/>
</dbReference>
<dbReference type="InterPro" id="IPR003658">
    <property type="entry name" value="Anti-sigma_ant"/>
</dbReference>
<organism evidence="4 5">
    <name type="scientific">Dactylosporangium darangshiense</name>
    <dbReference type="NCBI Taxonomy" id="579108"/>
    <lineage>
        <taxon>Bacteria</taxon>
        <taxon>Bacillati</taxon>
        <taxon>Actinomycetota</taxon>
        <taxon>Actinomycetes</taxon>
        <taxon>Micromonosporales</taxon>
        <taxon>Micromonosporaceae</taxon>
        <taxon>Dactylosporangium</taxon>
    </lineage>
</organism>
<dbReference type="Pfam" id="PF01740">
    <property type="entry name" value="STAS"/>
    <property type="match status" value="1"/>
</dbReference>
<evidence type="ECO:0000313" key="4">
    <source>
        <dbReference type="EMBL" id="GAA4261551.1"/>
    </source>
</evidence>
<name>A0ABP8DQP6_9ACTN</name>
<keyword evidence="5" id="KW-1185">Reference proteome</keyword>
<feature type="domain" description="STAS" evidence="3">
    <location>
        <begin position="15"/>
        <end position="107"/>
    </location>
</feature>
<dbReference type="Proteomes" id="UP001500620">
    <property type="component" value="Unassembled WGS sequence"/>
</dbReference>
<dbReference type="Gene3D" id="3.30.750.24">
    <property type="entry name" value="STAS domain"/>
    <property type="match status" value="1"/>
</dbReference>
<comment type="similarity">
    <text evidence="1 2">Belongs to the anti-sigma-factor antagonist family.</text>
</comment>
<comment type="caution">
    <text evidence="4">The sequence shown here is derived from an EMBL/GenBank/DDBJ whole genome shotgun (WGS) entry which is preliminary data.</text>
</comment>
<dbReference type="SUPFAM" id="SSF52091">
    <property type="entry name" value="SpoIIaa-like"/>
    <property type="match status" value="1"/>
</dbReference>